<organism evidence="1 2">
    <name type="scientific">Dallia pectoralis</name>
    <name type="common">Alaska blackfish</name>
    <dbReference type="NCBI Taxonomy" id="75939"/>
    <lineage>
        <taxon>Eukaryota</taxon>
        <taxon>Metazoa</taxon>
        <taxon>Chordata</taxon>
        <taxon>Craniata</taxon>
        <taxon>Vertebrata</taxon>
        <taxon>Euteleostomi</taxon>
        <taxon>Actinopterygii</taxon>
        <taxon>Neopterygii</taxon>
        <taxon>Teleostei</taxon>
        <taxon>Protacanthopterygii</taxon>
        <taxon>Esociformes</taxon>
        <taxon>Umbridae</taxon>
        <taxon>Dallia</taxon>
    </lineage>
</organism>
<name>A0ACC2F3R7_DALPE</name>
<keyword evidence="2" id="KW-1185">Reference proteome</keyword>
<sequence length="113" mass="12293">MSEYESTSLTQHYATASQLITFDSQNSSSLLLVPREPGKEHWLVAPAPTPPWPAPVLAANRDLQTQAGSHNGELFTIALIYASYGSKCYSRSDNEWDSAGFAAKSSHLPIDPV</sequence>
<dbReference type="Proteomes" id="UP001157502">
    <property type="component" value="Chromosome 35"/>
</dbReference>
<reference evidence="1" key="1">
    <citation type="submission" date="2021-05" db="EMBL/GenBank/DDBJ databases">
        <authorList>
            <person name="Pan Q."/>
            <person name="Jouanno E."/>
            <person name="Zahm M."/>
            <person name="Klopp C."/>
            <person name="Cabau C."/>
            <person name="Louis A."/>
            <person name="Berthelot C."/>
            <person name="Parey E."/>
            <person name="Roest Crollius H."/>
            <person name="Montfort J."/>
            <person name="Robinson-Rechavi M."/>
            <person name="Bouchez O."/>
            <person name="Lampietro C."/>
            <person name="Lopez Roques C."/>
            <person name="Donnadieu C."/>
            <person name="Postlethwait J."/>
            <person name="Bobe J."/>
            <person name="Dillon D."/>
            <person name="Chandos A."/>
            <person name="von Hippel F."/>
            <person name="Guiguen Y."/>
        </authorList>
    </citation>
    <scope>NUCLEOTIDE SEQUENCE</scope>
    <source>
        <strain evidence="1">YG-Jan2019</strain>
    </source>
</reference>
<accession>A0ACC2F3R7</accession>
<gene>
    <name evidence="1" type="ORF">DPEC_G00346270</name>
</gene>
<protein>
    <submittedName>
        <fullName evidence="1">Uncharacterized protein</fullName>
    </submittedName>
</protein>
<proteinExistence type="predicted"/>
<evidence type="ECO:0000313" key="2">
    <source>
        <dbReference type="Proteomes" id="UP001157502"/>
    </source>
</evidence>
<evidence type="ECO:0000313" key="1">
    <source>
        <dbReference type="EMBL" id="KAJ7985998.1"/>
    </source>
</evidence>
<comment type="caution">
    <text evidence="1">The sequence shown here is derived from an EMBL/GenBank/DDBJ whole genome shotgun (WGS) entry which is preliminary data.</text>
</comment>
<dbReference type="EMBL" id="CM055762">
    <property type="protein sequence ID" value="KAJ7985998.1"/>
    <property type="molecule type" value="Genomic_DNA"/>
</dbReference>